<gene>
    <name evidence="9" type="ORF">NU887_18050</name>
</gene>
<accession>A0A9X2P7P9</accession>
<evidence type="ECO:0000256" key="1">
    <source>
        <dbReference type="ARBA" id="ARBA00004429"/>
    </source>
</evidence>
<sequence length="536" mass="62330">MAESSIKIELLLNPDVSKEIHKTGISELEGYFKSICLEFSEDMGIEAPVKLELRKVKDQSESLIIRINELDCRFSYGFRNITDIDSDFLKSEVPKILFQNRESFISSEISDEIRKSIGQYRLENRFPNLSRMEFKNYLRSFVRYFFSIRKGLVPLESKNNVILMENGEEIYEHISNDLRFLKLKLFLPDVIKNKKNKQRMRFNEMGPLMQDGLFFELGVRIPKIEIVWDTAIPHNHFCLQINDFRFPPSKTIGEQDVVSDIPLDELTKYQLEGIPILNPANNRTLSLVTDNGGLQQMLESKGYMTWDWAGYVILMVSAIIRKNISALWNMELQDYEIENLRQTYPNLVQAVLKKSSLLFLVKTIRNLLEDQISVRNYIEILETYISIDQPILVDSAKYITFIPYQFNPILSSLNSKTYTSSDYADAIRVKSKRYLSNKLSKGNNTLLAYLLDPTVEDKFLKDELNEADKDDIFYAINSELSHYHDPNNLPCILTMVEIRRKIQDLIKLEFPGLEVLAYQELSPELNIQAISRITLL</sequence>
<keyword evidence="9" id="KW-0282">Flagellum</keyword>
<keyword evidence="7" id="KW-1133">Transmembrane helix</keyword>
<dbReference type="InterPro" id="IPR042194">
    <property type="entry name" value="FHIPEP_1"/>
</dbReference>
<dbReference type="InterPro" id="IPR042193">
    <property type="entry name" value="FHIPEP_3"/>
</dbReference>
<dbReference type="Proteomes" id="UP001142175">
    <property type="component" value="Unassembled WGS sequence"/>
</dbReference>
<dbReference type="InterPro" id="IPR042196">
    <property type="entry name" value="FHIPEP_4"/>
</dbReference>
<keyword evidence="9" id="KW-0969">Cilium</keyword>
<keyword evidence="10" id="KW-1185">Reference proteome</keyword>
<dbReference type="Gene3D" id="3.40.50.12790">
    <property type="entry name" value="FHIPEP family, domain 4"/>
    <property type="match status" value="1"/>
</dbReference>
<dbReference type="Gene3D" id="1.10.8.540">
    <property type="entry name" value="FHIPEP family, domain 3"/>
    <property type="match status" value="1"/>
</dbReference>
<evidence type="ECO:0000256" key="5">
    <source>
        <dbReference type="ARBA" id="ARBA00022519"/>
    </source>
</evidence>
<keyword evidence="3" id="KW-0813">Transport</keyword>
<dbReference type="Gene3D" id="3.40.30.60">
    <property type="entry name" value="FHIPEP family, domain 1"/>
    <property type="match status" value="1"/>
</dbReference>
<keyword evidence="9" id="KW-0966">Cell projection</keyword>
<evidence type="ECO:0000313" key="10">
    <source>
        <dbReference type="Proteomes" id="UP001142175"/>
    </source>
</evidence>
<keyword evidence="5" id="KW-0997">Cell inner membrane</keyword>
<evidence type="ECO:0000256" key="7">
    <source>
        <dbReference type="ARBA" id="ARBA00022989"/>
    </source>
</evidence>
<evidence type="ECO:0000256" key="4">
    <source>
        <dbReference type="ARBA" id="ARBA00022475"/>
    </source>
</evidence>
<proteinExistence type="inferred from homology"/>
<dbReference type="InterPro" id="IPR001712">
    <property type="entry name" value="T3SS_FHIPEP"/>
</dbReference>
<dbReference type="Pfam" id="PF00771">
    <property type="entry name" value="FHIPEP"/>
    <property type="match status" value="2"/>
</dbReference>
<evidence type="ECO:0000256" key="3">
    <source>
        <dbReference type="ARBA" id="ARBA00022448"/>
    </source>
</evidence>
<dbReference type="GO" id="GO:0005886">
    <property type="term" value="C:plasma membrane"/>
    <property type="evidence" value="ECO:0007669"/>
    <property type="project" value="UniProtKB-SubCell"/>
</dbReference>
<dbReference type="RefSeq" id="WP_258424787.1">
    <property type="nucleotide sequence ID" value="NZ_JANSUY010000021.1"/>
</dbReference>
<dbReference type="GO" id="GO:0009306">
    <property type="term" value="P:protein secretion"/>
    <property type="evidence" value="ECO:0007669"/>
    <property type="project" value="InterPro"/>
</dbReference>
<keyword evidence="4" id="KW-1003">Cell membrane</keyword>
<evidence type="ECO:0000256" key="8">
    <source>
        <dbReference type="ARBA" id="ARBA00023136"/>
    </source>
</evidence>
<evidence type="ECO:0000256" key="6">
    <source>
        <dbReference type="ARBA" id="ARBA00022692"/>
    </source>
</evidence>
<comment type="similarity">
    <text evidence="2">Belongs to the FHIPEP (flagella/HR/invasion proteins export pore) family.</text>
</comment>
<reference evidence="9" key="1">
    <citation type="submission" date="2022-08" db="EMBL/GenBank/DDBJ databases">
        <authorList>
            <person name="Zhang D."/>
        </authorList>
    </citation>
    <scope>NUCLEOTIDE SEQUENCE</scope>
    <source>
        <strain evidence="9">XJ19-11</strain>
    </source>
</reference>
<dbReference type="PANTHER" id="PTHR30161:SF2">
    <property type="entry name" value="INVASION PROTEIN INVA"/>
    <property type="match status" value="1"/>
</dbReference>
<keyword evidence="8" id="KW-0472">Membrane</keyword>
<dbReference type="EMBL" id="JANSUY010000021">
    <property type="protein sequence ID" value="MCR9016942.1"/>
    <property type="molecule type" value="Genomic_DNA"/>
</dbReference>
<evidence type="ECO:0000313" key="9">
    <source>
        <dbReference type="EMBL" id="MCR9016942.1"/>
    </source>
</evidence>
<comment type="caution">
    <text evidence="9">The sequence shown here is derived from an EMBL/GenBank/DDBJ whole genome shotgun (WGS) entry which is preliminary data.</text>
</comment>
<evidence type="ECO:0000256" key="2">
    <source>
        <dbReference type="ARBA" id="ARBA00008835"/>
    </source>
</evidence>
<dbReference type="PANTHER" id="PTHR30161">
    <property type="entry name" value="FLAGELLAR EXPORT PROTEIN, MEMBRANE FLHA SUBUNIT-RELATED"/>
    <property type="match status" value="1"/>
</dbReference>
<protein>
    <submittedName>
        <fullName evidence="9">Flagellar biosynthesis protein FlhA</fullName>
    </submittedName>
</protein>
<keyword evidence="6" id="KW-0812">Transmembrane</keyword>
<organism evidence="9 10">
    <name type="scientific">Aquiflexum gelatinilyticum</name>
    <dbReference type="NCBI Taxonomy" id="2961943"/>
    <lineage>
        <taxon>Bacteria</taxon>
        <taxon>Pseudomonadati</taxon>
        <taxon>Bacteroidota</taxon>
        <taxon>Cytophagia</taxon>
        <taxon>Cytophagales</taxon>
        <taxon>Cyclobacteriaceae</taxon>
        <taxon>Aquiflexum</taxon>
    </lineage>
</organism>
<dbReference type="AlphaFoldDB" id="A0A9X2P7P9"/>
<comment type="subcellular location">
    <subcellularLocation>
        <location evidence="1">Cell inner membrane</location>
        <topology evidence="1">Multi-pass membrane protein</topology>
    </subcellularLocation>
</comment>
<name>A0A9X2P7P9_9BACT</name>